<keyword evidence="2" id="KW-1003">Cell membrane</keyword>
<dbReference type="PANTHER" id="PTHR33545:SF10">
    <property type="entry name" value="UPF0750 MEMBRANE PROTEIN YPJC"/>
    <property type="match status" value="1"/>
</dbReference>
<evidence type="ECO:0000256" key="5">
    <source>
        <dbReference type="ARBA" id="ARBA00023136"/>
    </source>
</evidence>
<evidence type="ECO:0000256" key="4">
    <source>
        <dbReference type="ARBA" id="ARBA00022989"/>
    </source>
</evidence>
<dbReference type="PIRSF" id="PIRSF006483">
    <property type="entry name" value="Membrane_protein_YitT"/>
    <property type="match status" value="1"/>
</dbReference>
<evidence type="ECO:0000256" key="1">
    <source>
        <dbReference type="ARBA" id="ARBA00004651"/>
    </source>
</evidence>
<feature type="transmembrane region" description="Helical" evidence="6">
    <location>
        <begin position="103"/>
        <end position="121"/>
    </location>
</feature>
<protein>
    <submittedName>
        <fullName evidence="8">UPF0750 membrane protein YpjC</fullName>
    </submittedName>
</protein>
<keyword evidence="3 6" id="KW-0812">Transmembrane</keyword>
<keyword evidence="9" id="KW-1185">Reference proteome</keyword>
<evidence type="ECO:0000256" key="6">
    <source>
        <dbReference type="SAM" id="Phobius"/>
    </source>
</evidence>
<dbReference type="Pfam" id="PF02588">
    <property type="entry name" value="YitT_membrane"/>
    <property type="match status" value="1"/>
</dbReference>
<dbReference type="Proteomes" id="UP000637695">
    <property type="component" value="Unassembled WGS sequence"/>
</dbReference>
<proteinExistence type="predicted"/>
<dbReference type="CDD" id="cd16380">
    <property type="entry name" value="YitT_C"/>
    <property type="match status" value="1"/>
</dbReference>
<evidence type="ECO:0000256" key="2">
    <source>
        <dbReference type="ARBA" id="ARBA00022475"/>
    </source>
</evidence>
<keyword evidence="4 6" id="KW-1133">Transmembrane helix</keyword>
<dbReference type="AlphaFoldDB" id="A0A917KAZ2"/>
<dbReference type="InterPro" id="IPR015867">
    <property type="entry name" value="N-reg_PII/ATP_PRibTrfase_C"/>
</dbReference>
<sequence length="285" mass="30851">MGDKVSQWGMILFGAFVYAVGVNALLVANHLTEGGFVGLSILLYYRFGIPVGLTFFVINLPLLFYSWRVFGRAFILKTFVGVAAVSVFSSLTSPLRLPIHDPLLAALYAGVILGLGLGLIFRTGATTGGADIIARLARHFRGLAMGRTLFVVDVCVIGLVALQIGYERAMYSLVALFVASRVIDFVIEGATKGKALTIISDRPAEIADQIHRQLDRGTTILLAKGGYTGRDRQVVYCVVAREEVNRVQHIVSAVDPRAFVVVNDVHEVLGEGFTFPPPPKTPSET</sequence>
<accession>A0A917KAZ2</accession>
<dbReference type="Gene3D" id="3.30.70.120">
    <property type="match status" value="1"/>
</dbReference>
<keyword evidence="5 6" id="KW-0472">Membrane</keyword>
<dbReference type="Pfam" id="PF10035">
    <property type="entry name" value="DUF2179"/>
    <property type="match status" value="1"/>
</dbReference>
<feature type="transmembrane region" description="Helical" evidence="6">
    <location>
        <begin position="12"/>
        <end position="31"/>
    </location>
</feature>
<evidence type="ECO:0000259" key="7">
    <source>
        <dbReference type="Pfam" id="PF10035"/>
    </source>
</evidence>
<feature type="transmembrane region" description="Helical" evidence="6">
    <location>
        <begin position="43"/>
        <end position="67"/>
    </location>
</feature>
<comment type="caution">
    <text evidence="8">The sequence shown here is derived from an EMBL/GenBank/DDBJ whole genome shotgun (WGS) entry which is preliminary data.</text>
</comment>
<dbReference type="InterPro" id="IPR051461">
    <property type="entry name" value="UPF0750_membrane"/>
</dbReference>
<evidence type="ECO:0000256" key="3">
    <source>
        <dbReference type="ARBA" id="ARBA00022692"/>
    </source>
</evidence>
<evidence type="ECO:0000313" key="8">
    <source>
        <dbReference type="EMBL" id="GGJ07415.1"/>
    </source>
</evidence>
<reference evidence="8" key="2">
    <citation type="submission" date="2020-09" db="EMBL/GenBank/DDBJ databases">
        <authorList>
            <person name="Sun Q."/>
            <person name="Ohkuma M."/>
        </authorList>
    </citation>
    <scope>NUCLEOTIDE SEQUENCE</scope>
    <source>
        <strain evidence="8">JCM 18487</strain>
    </source>
</reference>
<name>A0A917KAZ2_9BACL</name>
<feature type="domain" description="DUF2179" evidence="7">
    <location>
        <begin position="216"/>
        <end position="270"/>
    </location>
</feature>
<dbReference type="PANTHER" id="PTHR33545">
    <property type="entry name" value="UPF0750 MEMBRANE PROTEIN YITT-RELATED"/>
    <property type="match status" value="1"/>
</dbReference>
<dbReference type="GO" id="GO:0005886">
    <property type="term" value="C:plasma membrane"/>
    <property type="evidence" value="ECO:0007669"/>
    <property type="project" value="UniProtKB-SubCell"/>
</dbReference>
<dbReference type="InterPro" id="IPR003740">
    <property type="entry name" value="YitT"/>
</dbReference>
<feature type="transmembrane region" description="Helical" evidence="6">
    <location>
        <begin position="142"/>
        <end position="164"/>
    </location>
</feature>
<reference evidence="8" key="1">
    <citation type="journal article" date="2014" name="Int. J. Syst. Evol. Microbiol.">
        <title>Complete genome sequence of Corynebacterium casei LMG S-19264T (=DSM 44701T), isolated from a smear-ripened cheese.</title>
        <authorList>
            <consortium name="US DOE Joint Genome Institute (JGI-PGF)"/>
            <person name="Walter F."/>
            <person name="Albersmeier A."/>
            <person name="Kalinowski J."/>
            <person name="Ruckert C."/>
        </authorList>
    </citation>
    <scope>NUCLEOTIDE SEQUENCE</scope>
    <source>
        <strain evidence="8">JCM 18487</strain>
    </source>
</reference>
<feature type="transmembrane region" description="Helical" evidence="6">
    <location>
        <begin position="74"/>
        <end position="91"/>
    </location>
</feature>
<evidence type="ECO:0000313" key="9">
    <source>
        <dbReference type="Proteomes" id="UP000637695"/>
    </source>
</evidence>
<comment type="subcellular location">
    <subcellularLocation>
        <location evidence="1">Cell membrane</location>
        <topology evidence="1">Multi-pass membrane protein</topology>
    </subcellularLocation>
</comment>
<dbReference type="RefSeq" id="WP_373289424.1">
    <property type="nucleotide sequence ID" value="NZ_BMOY01000022.1"/>
</dbReference>
<dbReference type="InterPro" id="IPR019264">
    <property type="entry name" value="DUF2179"/>
</dbReference>
<dbReference type="EMBL" id="BMOY01000022">
    <property type="protein sequence ID" value="GGJ07415.1"/>
    <property type="molecule type" value="Genomic_DNA"/>
</dbReference>
<gene>
    <name evidence="8" type="primary">ypjC</name>
    <name evidence="8" type="ORF">GCM10010885_15710</name>
</gene>
<organism evidence="8 9">
    <name type="scientific">Alicyclobacillus cellulosilyticus</name>
    <dbReference type="NCBI Taxonomy" id="1003997"/>
    <lineage>
        <taxon>Bacteria</taxon>
        <taxon>Bacillati</taxon>
        <taxon>Bacillota</taxon>
        <taxon>Bacilli</taxon>
        <taxon>Bacillales</taxon>
        <taxon>Alicyclobacillaceae</taxon>
        <taxon>Alicyclobacillus</taxon>
    </lineage>
</organism>